<comment type="caution">
    <text evidence="1">The sequence shown here is derived from an EMBL/GenBank/DDBJ whole genome shotgun (WGS) entry which is preliminary data.</text>
</comment>
<name>A0ABU5DET5_9BURK</name>
<keyword evidence="2" id="KW-1185">Reference proteome</keyword>
<evidence type="ECO:0000313" key="1">
    <source>
        <dbReference type="EMBL" id="MDY0744801.1"/>
    </source>
</evidence>
<dbReference type="RefSeq" id="WP_320422713.1">
    <property type="nucleotide sequence ID" value="NZ_JAXCLA010000003.1"/>
</dbReference>
<protein>
    <submittedName>
        <fullName evidence="1">Uncharacterized protein</fullName>
    </submittedName>
</protein>
<dbReference type="EMBL" id="JAXCLA010000003">
    <property type="protein sequence ID" value="MDY0744801.1"/>
    <property type="molecule type" value="Genomic_DNA"/>
</dbReference>
<reference evidence="1 2" key="1">
    <citation type="submission" date="2023-11" db="EMBL/GenBank/DDBJ databases">
        <title>Paucibacter sp. nov., isolated from fresh soil in Korea.</title>
        <authorList>
            <person name="Le N.T.T."/>
        </authorList>
    </citation>
    <scope>NUCLEOTIDE SEQUENCE [LARGE SCALE GENOMIC DNA]</scope>
    <source>
        <strain evidence="1 2">R3-3</strain>
    </source>
</reference>
<accession>A0ABU5DET5</accession>
<gene>
    <name evidence="1" type="ORF">SNE35_09795</name>
</gene>
<sequence>MSQTSTHPSSTDAPADNGILAKVPGQYVGQACVALPDPVTFAAEEVTAEVDAG</sequence>
<organism evidence="1 2">
    <name type="scientific">Roseateles agri</name>
    <dbReference type="NCBI Taxonomy" id="3098619"/>
    <lineage>
        <taxon>Bacteria</taxon>
        <taxon>Pseudomonadati</taxon>
        <taxon>Pseudomonadota</taxon>
        <taxon>Betaproteobacteria</taxon>
        <taxon>Burkholderiales</taxon>
        <taxon>Sphaerotilaceae</taxon>
        <taxon>Roseateles</taxon>
    </lineage>
</organism>
<evidence type="ECO:0000313" key="2">
    <source>
        <dbReference type="Proteomes" id="UP001285263"/>
    </source>
</evidence>
<proteinExistence type="predicted"/>
<dbReference type="Proteomes" id="UP001285263">
    <property type="component" value="Unassembled WGS sequence"/>
</dbReference>